<dbReference type="InterPro" id="IPR017850">
    <property type="entry name" value="Alkaline_phosphatase_core_sf"/>
</dbReference>
<organism evidence="1 2">
    <name type="scientific">Littorina saxatilis</name>
    <dbReference type="NCBI Taxonomy" id="31220"/>
    <lineage>
        <taxon>Eukaryota</taxon>
        <taxon>Metazoa</taxon>
        <taxon>Spiralia</taxon>
        <taxon>Lophotrochozoa</taxon>
        <taxon>Mollusca</taxon>
        <taxon>Gastropoda</taxon>
        <taxon>Caenogastropoda</taxon>
        <taxon>Littorinimorpha</taxon>
        <taxon>Littorinoidea</taxon>
        <taxon>Littorinidae</taxon>
        <taxon>Littorina</taxon>
    </lineage>
</organism>
<gene>
    <name evidence="1" type="ORF">V1264_004367</name>
</gene>
<name>A0AAN9B1D9_9CAEN</name>
<evidence type="ECO:0000313" key="1">
    <source>
        <dbReference type="EMBL" id="KAK7097380.1"/>
    </source>
</evidence>
<dbReference type="Proteomes" id="UP001374579">
    <property type="component" value="Unassembled WGS sequence"/>
</dbReference>
<comment type="caution">
    <text evidence="1">The sequence shown here is derived from an EMBL/GenBank/DDBJ whole genome shotgun (WGS) entry which is preliminary data.</text>
</comment>
<dbReference type="AlphaFoldDB" id="A0AAN9B1D9"/>
<dbReference type="InterPro" id="IPR004245">
    <property type="entry name" value="DUF229"/>
</dbReference>
<dbReference type="PANTHER" id="PTHR10974:SF39">
    <property type="entry name" value="E2F TRANSCRIPTION FACTOR CC-MB DOMAIN-CONTAINING PROTEIN"/>
    <property type="match status" value="1"/>
</dbReference>
<accession>A0AAN9B1D9</accession>
<keyword evidence="2" id="KW-1185">Reference proteome</keyword>
<proteinExistence type="predicted"/>
<evidence type="ECO:0000313" key="2">
    <source>
        <dbReference type="Proteomes" id="UP001374579"/>
    </source>
</evidence>
<sequence length="883" mass="100046">MEIACMMIRKRRLTLSRTASFGAIVVLVVLIIVLCRDNPLDIIVISPSNVFGKYLQRNGLFAAKSKAHDFKHEKAKSFTPCELYRLQPEKKETHHGDQQAQCKRVQPFPGSCDVAEKLFHSRPTATCDLQSQVEFCKLRETPKGPVVKCSKEQCKLSLSAATMDARAGELQWSKFKSMQGLEDWINSLLLPSQSKKHFGFYFIACEEESVEFDGEEGEEFGDGDAFFGSTATLQLLLLPPSIPAAQPKSRLHSDFDVNLNLIFIDSVSRQHFFRSLPDTVKLFRDLSAADSTSRVSVFDFELVQSVRSRTFETLQALFSGEIDPSVKPFGVLDLPPEPLKTEGLLKALKRRGYSTLWLEDLCYLWEWGLSKDLLVHNKTFSHKQTWKTLMKALNVAGIDSLDVTYAMCKVLSENGVPDHFHGPEAVCLNGKHQHKYLLEYLLMYQESMVNTGTPFFTFMETNVGHEDTGRRIQTFDRSLRWYLENSLKQQNTLTILFSDHGNSYGDFLGETMEGRMELFHPHLFVLVPDNVAQFLGESKMKALRVNQRRLISHLDLHYMLQSVAHNSKNKVSRKRKEYNVSSLGLLEPVSSDRTCNHIPRIMPNLCICENFDMPADNDDYHALFAHLAVGKINNKIQRQYQQSVLASSEKPSQAFGHCKRLHLGSFENVRKSFLGNTISLKMDLLVPQEGSAIYDDSPDLDFLDISSSSNDTEIFFVAMHAQLGSSNSSRGSIILETLDRITPYSKFSVCADSTVKLQLCICDVNETNNSRTDGRFHTPEELGNYGLFLTPEVYIAEHSQKCLALIVKKNKHGGVFSVANTCKGKVFDAFFELETTQMIVSDAMPRHEIVFPGQELFLCMAVTEAPRAEWSWSFTLRHQMRTL</sequence>
<dbReference type="PANTHER" id="PTHR10974">
    <property type="entry name" value="FI08016P-RELATED"/>
    <property type="match status" value="1"/>
</dbReference>
<dbReference type="EMBL" id="JBAMIC010000013">
    <property type="protein sequence ID" value="KAK7097380.1"/>
    <property type="molecule type" value="Genomic_DNA"/>
</dbReference>
<dbReference type="Pfam" id="PF02995">
    <property type="entry name" value="DUF229"/>
    <property type="match status" value="1"/>
</dbReference>
<dbReference type="SUPFAM" id="SSF53649">
    <property type="entry name" value="Alkaline phosphatase-like"/>
    <property type="match status" value="1"/>
</dbReference>
<dbReference type="Gene3D" id="3.40.720.10">
    <property type="entry name" value="Alkaline Phosphatase, subunit A"/>
    <property type="match status" value="1"/>
</dbReference>
<reference evidence="1 2" key="1">
    <citation type="submission" date="2024-02" db="EMBL/GenBank/DDBJ databases">
        <title>Chromosome-scale genome assembly of the rough periwinkle Littorina saxatilis.</title>
        <authorList>
            <person name="De Jode A."/>
            <person name="Faria R."/>
            <person name="Formenti G."/>
            <person name="Sims Y."/>
            <person name="Smith T.P."/>
            <person name="Tracey A."/>
            <person name="Wood J.M.D."/>
            <person name="Zagrodzka Z.B."/>
            <person name="Johannesson K."/>
            <person name="Butlin R.K."/>
            <person name="Leder E.H."/>
        </authorList>
    </citation>
    <scope>NUCLEOTIDE SEQUENCE [LARGE SCALE GENOMIC DNA]</scope>
    <source>
        <strain evidence="1">Snail1</strain>
        <tissue evidence="1">Muscle</tissue>
    </source>
</reference>
<dbReference type="GO" id="GO:0005615">
    <property type="term" value="C:extracellular space"/>
    <property type="evidence" value="ECO:0007669"/>
    <property type="project" value="TreeGrafter"/>
</dbReference>
<protein>
    <submittedName>
        <fullName evidence="1">Uncharacterized protein</fullName>
    </submittedName>
</protein>